<organism evidence="2 3">
    <name type="scientific">Aeromicrobium yanjiei</name>
    <dbReference type="NCBI Taxonomy" id="2662028"/>
    <lineage>
        <taxon>Bacteria</taxon>
        <taxon>Bacillati</taxon>
        <taxon>Actinomycetota</taxon>
        <taxon>Actinomycetes</taxon>
        <taxon>Propionibacteriales</taxon>
        <taxon>Nocardioidaceae</taxon>
        <taxon>Aeromicrobium</taxon>
    </lineage>
</organism>
<dbReference type="PANTHER" id="PTHR43058:SF1">
    <property type="entry name" value="DUF427 DOMAIN-CONTAINING PROTEIN"/>
    <property type="match status" value="1"/>
</dbReference>
<reference evidence="2 3" key="1">
    <citation type="submission" date="2019-11" db="EMBL/GenBank/DDBJ databases">
        <authorList>
            <person name="Li J."/>
        </authorList>
    </citation>
    <scope>NUCLEOTIDE SEQUENCE [LARGE SCALE GENOMIC DNA]</scope>
    <source>
        <strain evidence="2 3">MF47</strain>
    </source>
</reference>
<dbReference type="EMBL" id="CP045737">
    <property type="protein sequence ID" value="QGG41098.1"/>
    <property type="molecule type" value="Genomic_DNA"/>
</dbReference>
<evidence type="ECO:0000259" key="1">
    <source>
        <dbReference type="Pfam" id="PF04248"/>
    </source>
</evidence>
<proteinExistence type="predicted"/>
<dbReference type="KEGG" id="aef:GEV26_06810"/>
<dbReference type="AlphaFoldDB" id="A0A5Q2MEN8"/>
<evidence type="ECO:0000313" key="3">
    <source>
        <dbReference type="Proteomes" id="UP000392064"/>
    </source>
</evidence>
<dbReference type="Proteomes" id="UP000392064">
    <property type="component" value="Chromosome"/>
</dbReference>
<sequence>MISSRPVENVWDYPRPPSVEPSDENIVIELGGMRIAWTSSSFRICETSHPPAYYLPIEAFAGDVLHALPGRTWCEWKGAASYFDVVTPARTVPAGAWTYRMPSPGYADIIDHIAVYPGKMDRCLLDGERVRAQPGDFYGGWVTSRVRGPFKGGPGTSSW</sequence>
<dbReference type="Pfam" id="PF04248">
    <property type="entry name" value="NTP_transf_9"/>
    <property type="match status" value="1"/>
</dbReference>
<name>A0A5Q2MEN8_9ACTN</name>
<keyword evidence="3" id="KW-1185">Reference proteome</keyword>
<dbReference type="Gene3D" id="2.170.150.40">
    <property type="entry name" value="Domain of unknown function (DUF427)"/>
    <property type="match status" value="1"/>
</dbReference>
<dbReference type="PANTHER" id="PTHR43058">
    <property type="entry name" value="SLR0655 PROTEIN"/>
    <property type="match status" value="1"/>
</dbReference>
<dbReference type="RefSeq" id="WP_153652367.1">
    <property type="nucleotide sequence ID" value="NZ_CP045737.1"/>
</dbReference>
<feature type="domain" description="DUF427" evidence="1">
    <location>
        <begin position="27"/>
        <end position="117"/>
    </location>
</feature>
<dbReference type="InterPro" id="IPR038694">
    <property type="entry name" value="DUF427_sf"/>
</dbReference>
<gene>
    <name evidence="2" type="ORF">GEV26_06810</name>
</gene>
<evidence type="ECO:0000313" key="2">
    <source>
        <dbReference type="EMBL" id="QGG41098.1"/>
    </source>
</evidence>
<protein>
    <submittedName>
        <fullName evidence="2">DUF427 domain-containing protein</fullName>
    </submittedName>
</protein>
<dbReference type="InterPro" id="IPR007361">
    <property type="entry name" value="DUF427"/>
</dbReference>
<accession>A0A5Q2MEN8</accession>